<evidence type="ECO:0000313" key="4">
    <source>
        <dbReference type="EMBL" id="KFX48949.1"/>
    </source>
</evidence>
<feature type="compositionally biased region" description="Acidic residues" evidence="2">
    <location>
        <begin position="804"/>
        <end position="813"/>
    </location>
</feature>
<feature type="domain" description="CID" evidence="3">
    <location>
        <begin position="472"/>
        <end position="669"/>
    </location>
</feature>
<dbReference type="HOGENOM" id="CLU_007957_0_0_1"/>
<dbReference type="InterPro" id="IPR006569">
    <property type="entry name" value="CID_dom"/>
</dbReference>
<dbReference type="PROSITE" id="PS51391">
    <property type="entry name" value="CID"/>
    <property type="match status" value="1"/>
</dbReference>
<feature type="compositionally biased region" description="Polar residues" evidence="2">
    <location>
        <begin position="92"/>
        <end position="102"/>
    </location>
</feature>
<dbReference type="GO" id="GO:0003723">
    <property type="term" value="F:RNA binding"/>
    <property type="evidence" value="ECO:0007669"/>
    <property type="project" value="UniProtKB-KW"/>
</dbReference>
<dbReference type="Gene3D" id="1.10.10.790">
    <property type="entry name" value="Surp module"/>
    <property type="match status" value="1"/>
</dbReference>
<protein>
    <submittedName>
        <fullName evidence="4">U2 snRNP-associated SURP motif-containing protein</fullName>
    </submittedName>
</protein>
<evidence type="ECO:0000259" key="3">
    <source>
        <dbReference type="PROSITE" id="PS51391"/>
    </source>
</evidence>
<organism evidence="4">
    <name type="scientific">Talaromyces marneffei PM1</name>
    <dbReference type="NCBI Taxonomy" id="1077442"/>
    <lineage>
        <taxon>Eukaryota</taxon>
        <taxon>Fungi</taxon>
        <taxon>Dikarya</taxon>
        <taxon>Ascomycota</taxon>
        <taxon>Pezizomycotina</taxon>
        <taxon>Eurotiomycetes</taxon>
        <taxon>Eurotiomycetidae</taxon>
        <taxon>Eurotiales</taxon>
        <taxon>Trichocomaceae</taxon>
        <taxon>Talaromyces</taxon>
        <taxon>Talaromyces sect. Talaromyces</taxon>
    </lineage>
</organism>
<dbReference type="InterPro" id="IPR035967">
    <property type="entry name" value="SWAP/Surp_sf"/>
</dbReference>
<accession>A0A093VG31</accession>
<name>A0A093VG31_TALMA</name>
<dbReference type="AlphaFoldDB" id="A0A093VG31"/>
<feature type="compositionally biased region" description="Basic and acidic residues" evidence="2">
    <location>
        <begin position="115"/>
        <end position="132"/>
    </location>
</feature>
<evidence type="ECO:0000256" key="2">
    <source>
        <dbReference type="SAM" id="MobiDB-lite"/>
    </source>
</evidence>
<dbReference type="PANTHER" id="PTHR23140:SF0">
    <property type="entry name" value="U2 SNRNP-ASSOCIATED SURP MOTIF-CONTAINING PROTEIN"/>
    <property type="match status" value="1"/>
</dbReference>
<feature type="region of interest" description="Disordered" evidence="2">
    <location>
        <begin position="671"/>
        <end position="813"/>
    </location>
</feature>
<feature type="region of interest" description="Disordered" evidence="2">
    <location>
        <begin position="544"/>
        <end position="569"/>
    </location>
</feature>
<feature type="compositionally biased region" description="Basic and acidic residues" evidence="2">
    <location>
        <begin position="24"/>
        <end position="43"/>
    </location>
</feature>
<dbReference type="EMBL" id="JPOX01000010">
    <property type="protein sequence ID" value="KFX48949.1"/>
    <property type="molecule type" value="Genomic_DNA"/>
</dbReference>
<feature type="compositionally biased region" description="Acidic residues" evidence="2">
    <location>
        <begin position="726"/>
        <end position="767"/>
    </location>
</feature>
<gene>
    <name evidence="4" type="ORF">GQ26_0100130</name>
</gene>
<reference evidence="4" key="1">
    <citation type="journal article" date="2014" name="PLoS Genet.">
        <title>Signature Gene Expression Reveals Novel Clues to the Molecular Mechanisms of Dimorphic Transition in Penicillium marneffei.</title>
        <authorList>
            <person name="Yang E."/>
            <person name="Wang G."/>
            <person name="Cai J."/>
            <person name="Woo P.C."/>
            <person name="Lau S.K."/>
            <person name="Yuen K.-Y."/>
            <person name="Chow W.-N."/>
            <person name="Lin X."/>
        </authorList>
    </citation>
    <scope>NUCLEOTIDE SEQUENCE [LARGE SCALE GENOMIC DNA]</scope>
    <source>
        <strain evidence="4">PM1</strain>
    </source>
</reference>
<dbReference type="GO" id="GO:0005634">
    <property type="term" value="C:nucleus"/>
    <property type="evidence" value="ECO:0007669"/>
    <property type="project" value="TreeGrafter"/>
</dbReference>
<feature type="compositionally biased region" description="Basic and acidic residues" evidence="2">
    <location>
        <begin position="671"/>
        <end position="683"/>
    </location>
</feature>
<sequence length="813" mass="89024">MPDDAKAKAFPDLSSKLSAPPKRSLFERQKAEAEAKRAREKAETAAVYEDFVKSFDDDGEDSGNRRTSSNFRSSGPSGPGTLGGPPARRHFTSTSSTRNSGPGSLGPAPSLARKRTYDGFYRERDRNTREPGSHGIFGYDDNDAQTAFRASDDEGDRVVEDKEAEKAVAKPTVYLSSLPPGSSPAVIKALIPGNLTVDAVKIIPPPAQPSMERRSFSAIVTLTQETAASDIDAAVSALQSKYLGWGFYLSISRHLSSAAIHSGMPVTVGSSSKSSLPFGAKLVNQTPVGRLNRAPPPGPHRGGFAPPGSYGSQYGKPASTAEIEVKPPSDLKQLRLIHKTLENLLKYGPEFEALLMSRPEVQREEKWAWIWDARSVGGVWYRWKLWDVLTNANTSRGRHGRNSGPASLIFEGGASWVGPELPIPFEYATTLDEFVSDEEYNSSDEEGSDNEESRRRHAADDSVGGQDGMGYMDPLQKAKLTHLLARLPTANTRLRRGDVARITAFAIEHASAGAEEVVEMLVTNIIRPFAYSRANPDRDEVRTALRESEANAAASGDKTDAGPPAPGKAIEDTSAAKLVGLYVISDIFSSSSTSGVRHAWRYRQLFEHAFRSHKVFEHLGRLEKEMSWGRLKAEKWKRSINAILHIWEGWSVFPQSAQDHFIQMFESPPLTEKEMEEKKKAEAEQAQTDAGNKGKSRWKTVDEDAPAGGRFDLTQVPAPEHSAVAEIDDGLDGEPMSDIDGVPMEDSDLEGEELDGQPLDMDVDMPDSEEKKEQPDQASESTSKPEETSPVGRVRKPRPKAEDMFADSDDDNN</sequence>
<dbReference type="InterPro" id="IPR008942">
    <property type="entry name" value="ENTH_VHS"/>
</dbReference>
<feature type="region of interest" description="Disordered" evidence="2">
    <location>
        <begin position="292"/>
        <end position="318"/>
    </location>
</feature>
<dbReference type="GO" id="GO:0006396">
    <property type="term" value="P:RNA processing"/>
    <property type="evidence" value="ECO:0007669"/>
    <property type="project" value="InterPro"/>
</dbReference>
<dbReference type="Pfam" id="PF01805">
    <property type="entry name" value="Surp"/>
    <property type="match status" value="1"/>
</dbReference>
<dbReference type="Gene3D" id="1.25.40.90">
    <property type="match status" value="1"/>
</dbReference>
<dbReference type="SUPFAM" id="SSF109905">
    <property type="entry name" value="Surp module (SWAP domain)"/>
    <property type="match status" value="1"/>
</dbReference>
<keyword evidence="1" id="KW-0694">RNA-binding</keyword>
<dbReference type="InterPro" id="IPR051485">
    <property type="entry name" value="SR-CTD_assoc_factor"/>
</dbReference>
<proteinExistence type="predicted"/>
<dbReference type="eggNOG" id="KOG0151">
    <property type="taxonomic scope" value="Eukaryota"/>
</dbReference>
<evidence type="ECO:0000256" key="1">
    <source>
        <dbReference type="ARBA" id="ARBA00022884"/>
    </source>
</evidence>
<dbReference type="SMART" id="SM00582">
    <property type="entry name" value="RPR"/>
    <property type="match status" value="1"/>
</dbReference>
<feature type="region of interest" description="Disordered" evidence="2">
    <location>
        <begin position="438"/>
        <end position="468"/>
    </location>
</feature>
<feature type="compositionally biased region" description="Basic and acidic residues" evidence="2">
    <location>
        <begin position="451"/>
        <end position="460"/>
    </location>
</feature>
<dbReference type="InterPro" id="IPR000061">
    <property type="entry name" value="Surp"/>
</dbReference>
<feature type="compositionally biased region" description="Acidic residues" evidence="2">
    <location>
        <begin position="438"/>
        <end position="450"/>
    </location>
</feature>
<comment type="caution">
    <text evidence="4">The sequence shown here is derived from an EMBL/GenBank/DDBJ whole genome shotgun (WGS) entry which is preliminary data.</text>
</comment>
<feature type="region of interest" description="Disordered" evidence="2">
    <location>
        <begin position="1"/>
        <end position="143"/>
    </location>
</feature>
<dbReference type="PANTHER" id="PTHR23140">
    <property type="entry name" value="RNA PROCESSING PROTEIN LD23810P"/>
    <property type="match status" value="1"/>
</dbReference>